<accession>A0A5Q6PJZ1</accession>
<comment type="catalytic activity">
    <reaction evidence="11">
        <text>ATP + H2O = ADP + phosphate + H(+)</text>
        <dbReference type="Rhea" id="RHEA:13065"/>
        <dbReference type="ChEBI" id="CHEBI:15377"/>
        <dbReference type="ChEBI" id="CHEBI:15378"/>
        <dbReference type="ChEBI" id="CHEBI:30616"/>
        <dbReference type="ChEBI" id="CHEBI:43474"/>
        <dbReference type="ChEBI" id="CHEBI:456216"/>
        <dbReference type="EC" id="5.6.2.4"/>
    </reaction>
</comment>
<dbReference type="PANTHER" id="PTHR11070:SF2">
    <property type="entry name" value="ATP-DEPENDENT DNA HELICASE SRS2"/>
    <property type="match status" value="1"/>
</dbReference>
<comment type="caution">
    <text evidence="15">The sequence shown here is derived from an EMBL/GenBank/DDBJ whole genome shotgun (WGS) entry which is preliminary data.</text>
</comment>
<dbReference type="GO" id="GO:0043138">
    <property type="term" value="F:3'-5' DNA helicase activity"/>
    <property type="evidence" value="ECO:0007669"/>
    <property type="project" value="UniProtKB-EC"/>
</dbReference>
<evidence type="ECO:0000256" key="4">
    <source>
        <dbReference type="ARBA" id="ARBA00022806"/>
    </source>
</evidence>
<dbReference type="Pfam" id="PF13361">
    <property type="entry name" value="UvrD_C"/>
    <property type="match status" value="1"/>
</dbReference>
<dbReference type="Proteomes" id="UP000323225">
    <property type="component" value="Unassembled WGS sequence"/>
</dbReference>
<name>A0A5Q6PJZ1_VIBCL</name>
<evidence type="ECO:0000256" key="6">
    <source>
        <dbReference type="ARBA" id="ARBA00023125"/>
    </source>
</evidence>
<dbReference type="PANTHER" id="PTHR11070">
    <property type="entry name" value="UVRD / RECB / PCRA DNA HELICASE FAMILY MEMBER"/>
    <property type="match status" value="1"/>
</dbReference>
<reference evidence="15 16" key="1">
    <citation type="submission" date="2019-09" db="EMBL/GenBank/DDBJ databases">
        <authorList>
            <person name="Kritzky A."/>
            <person name="Schelkanova E.Y."/>
            <person name="Alkhova Z.V."/>
            <person name="Smirnova N.I."/>
        </authorList>
    </citation>
    <scope>NUCLEOTIDE SEQUENCE [LARGE SCALE GENOMIC DNA]</scope>
    <source>
        <strain evidence="15 16">M1526</strain>
    </source>
</reference>
<feature type="domain" description="UvrD-like helicase ATP-binding" evidence="13">
    <location>
        <begin position="1"/>
        <end position="291"/>
    </location>
</feature>
<dbReference type="InterPro" id="IPR014017">
    <property type="entry name" value="DNA_helicase_UvrD-like_C"/>
</dbReference>
<dbReference type="EC" id="5.6.2.4" evidence="9"/>
<sequence length="673" mass="77205">MLSNNQSKVTKHRDGHALISAAPGSGKTTTLAHTIHCMFKDGFSDKDMLILMFGKDASEHFSEKLASFSAEYGYKGNIPTIRTYHSLCFRTLQALEKKGVIPAHKLITFEKARELAALKALRKSCDEKKFKELQGKSSKAADEFLSFVDYVKAELLPPDEAFDAFDIKKEFRFFVNAFDVFEEDRKQKRVRYFSDLIYDLVLFLKANPIWAAWISNKKKFVIVDEYQDSNRAQSQLLDYIVGTEGNLIACGDVDQSIFTFAGADPSIMLNEFKMNYPKHTFYNLPQTYRYSSALADLSNNLIQNNKERFDSECVSAFDEGTKVFLRLSNNFGRDFIDLIEEKVKEGYEYQDIAALVRVYSNAVKLELELIKSDIPYKITSDNTCLNSREFRGATAVFAKVAHEDMALEHKDRLRLYQDILKFPVLSIEAQVYENAIKKAEDMPNINFERFCQLLIDEKIHSYMRVKLLDLIKTFKQLSIKCNNPNTTASSILREYARDTKLVDGIRYASITASSQEEAIDRYMAILEYIENDKASAKDCYKSLSEMRYRVQSTSDNVKGIVISSVHKAKGLEWPVVYMPEVVQNVWPYEKKDVRTDYETERRLFYVGMTRGMKEVHLATVADGVMASILPGCKADWKVDDNSSYFLEELNFDALKVSDGKYKIYAQGKTYKGY</sequence>
<dbReference type="Pfam" id="PF00580">
    <property type="entry name" value="UvrD-helicase"/>
    <property type="match status" value="1"/>
</dbReference>
<evidence type="ECO:0000256" key="10">
    <source>
        <dbReference type="ARBA" id="ARBA00034923"/>
    </source>
</evidence>
<dbReference type="InterPro" id="IPR000212">
    <property type="entry name" value="DNA_helicase_UvrD/REP"/>
</dbReference>
<keyword evidence="5 12" id="KW-0067">ATP-binding</keyword>
<dbReference type="GO" id="GO:0000725">
    <property type="term" value="P:recombinational repair"/>
    <property type="evidence" value="ECO:0007669"/>
    <property type="project" value="TreeGrafter"/>
</dbReference>
<evidence type="ECO:0000256" key="9">
    <source>
        <dbReference type="ARBA" id="ARBA00034808"/>
    </source>
</evidence>
<dbReference type="InterPro" id="IPR013986">
    <property type="entry name" value="DExx_box_DNA_helicase_dom_sf"/>
</dbReference>
<dbReference type="GO" id="GO:0005524">
    <property type="term" value="F:ATP binding"/>
    <property type="evidence" value="ECO:0007669"/>
    <property type="project" value="UniProtKB-UniRule"/>
</dbReference>
<evidence type="ECO:0000313" key="16">
    <source>
        <dbReference type="Proteomes" id="UP000323225"/>
    </source>
</evidence>
<dbReference type="GO" id="GO:0003677">
    <property type="term" value="F:DNA binding"/>
    <property type="evidence" value="ECO:0007669"/>
    <property type="project" value="UniProtKB-KW"/>
</dbReference>
<dbReference type="GO" id="GO:0016787">
    <property type="term" value="F:hydrolase activity"/>
    <property type="evidence" value="ECO:0007669"/>
    <property type="project" value="UniProtKB-UniRule"/>
</dbReference>
<dbReference type="CDD" id="cd17932">
    <property type="entry name" value="DEXQc_UvrD"/>
    <property type="match status" value="1"/>
</dbReference>
<dbReference type="EMBL" id="VUAA01000007">
    <property type="protein sequence ID" value="KAA1255164.1"/>
    <property type="molecule type" value="Genomic_DNA"/>
</dbReference>
<evidence type="ECO:0000313" key="15">
    <source>
        <dbReference type="EMBL" id="KAA1255164.1"/>
    </source>
</evidence>
<comment type="similarity">
    <text evidence="1">Belongs to the helicase family. UvrD subfamily.</text>
</comment>
<dbReference type="PROSITE" id="PS51198">
    <property type="entry name" value="UVRD_HELICASE_ATP_BIND"/>
    <property type="match status" value="1"/>
</dbReference>
<evidence type="ECO:0000259" key="13">
    <source>
        <dbReference type="PROSITE" id="PS51198"/>
    </source>
</evidence>
<dbReference type="InterPro" id="IPR014016">
    <property type="entry name" value="UvrD-like_ATP-bd"/>
</dbReference>
<evidence type="ECO:0000256" key="1">
    <source>
        <dbReference type="ARBA" id="ARBA00009922"/>
    </source>
</evidence>
<keyword evidence="2 12" id="KW-0547">Nucleotide-binding</keyword>
<dbReference type="Gene3D" id="3.40.50.300">
    <property type="entry name" value="P-loop containing nucleotide triphosphate hydrolases"/>
    <property type="match status" value="2"/>
</dbReference>
<dbReference type="Gene3D" id="1.10.10.160">
    <property type="match status" value="1"/>
</dbReference>
<dbReference type="PROSITE" id="PS51217">
    <property type="entry name" value="UVRD_HELICASE_CTER"/>
    <property type="match status" value="1"/>
</dbReference>
<keyword evidence="4 12" id="KW-0347">Helicase</keyword>
<evidence type="ECO:0000256" key="7">
    <source>
        <dbReference type="ARBA" id="ARBA00023235"/>
    </source>
</evidence>
<organism evidence="15 16">
    <name type="scientific">Vibrio cholerae</name>
    <dbReference type="NCBI Taxonomy" id="666"/>
    <lineage>
        <taxon>Bacteria</taxon>
        <taxon>Pseudomonadati</taxon>
        <taxon>Pseudomonadota</taxon>
        <taxon>Gammaproteobacteria</taxon>
        <taxon>Vibrionales</taxon>
        <taxon>Vibrionaceae</taxon>
        <taxon>Vibrio</taxon>
    </lineage>
</organism>
<dbReference type="InterPro" id="IPR027417">
    <property type="entry name" value="P-loop_NTPase"/>
</dbReference>
<evidence type="ECO:0000256" key="8">
    <source>
        <dbReference type="ARBA" id="ARBA00034617"/>
    </source>
</evidence>
<keyword evidence="6" id="KW-0238">DNA-binding</keyword>
<proteinExistence type="inferred from homology"/>
<evidence type="ECO:0000256" key="2">
    <source>
        <dbReference type="ARBA" id="ARBA00022741"/>
    </source>
</evidence>
<keyword evidence="3 12" id="KW-0378">Hydrolase</keyword>
<dbReference type="Gene3D" id="1.10.486.10">
    <property type="entry name" value="PCRA, domain 4"/>
    <property type="match status" value="1"/>
</dbReference>
<evidence type="ECO:0000259" key="14">
    <source>
        <dbReference type="PROSITE" id="PS51217"/>
    </source>
</evidence>
<evidence type="ECO:0000256" key="12">
    <source>
        <dbReference type="PROSITE-ProRule" id="PRU00560"/>
    </source>
</evidence>
<dbReference type="SUPFAM" id="SSF52540">
    <property type="entry name" value="P-loop containing nucleoside triphosphate hydrolases"/>
    <property type="match status" value="1"/>
</dbReference>
<evidence type="ECO:0000256" key="5">
    <source>
        <dbReference type="ARBA" id="ARBA00022840"/>
    </source>
</evidence>
<dbReference type="AlphaFoldDB" id="A0A5Q6PJZ1"/>
<evidence type="ECO:0000256" key="11">
    <source>
        <dbReference type="ARBA" id="ARBA00048988"/>
    </source>
</evidence>
<comment type="catalytic activity">
    <reaction evidence="8">
        <text>Couples ATP hydrolysis with the unwinding of duplex DNA by translocating in the 3'-5' direction.</text>
        <dbReference type="EC" id="5.6.2.4"/>
    </reaction>
</comment>
<evidence type="ECO:0000256" key="3">
    <source>
        <dbReference type="ARBA" id="ARBA00022801"/>
    </source>
</evidence>
<gene>
    <name evidence="15" type="ORF">F0M16_08070</name>
</gene>
<keyword evidence="7" id="KW-0413">Isomerase</keyword>
<feature type="domain" description="UvrD-like helicase C-terminal" evidence="14">
    <location>
        <begin position="292"/>
        <end position="570"/>
    </location>
</feature>
<protein>
    <recommendedName>
        <fullName evidence="9">DNA 3'-5' helicase</fullName>
        <ecNumber evidence="9">5.6.2.4</ecNumber>
    </recommendedName>
    <alternativeName>
        <fullName evidence="10">DNA 3'-5' helicase II</fullName>
    </alternativeName>
</protein>
<feature type="binding site" evidence="12">
    <location>
        <begin position="21"/>
        <end position="28"/>
    </location>
    <ligand>
        <name>ATP</name>
        <dbReference type="ChEBI" id="CHEBI:30616"/>
    </ligand>
</feature>